<protein>
    <submittedName>
        <fullName evidence="9">TKL protein kinase</fullName>
    </submittedName>
</protein>
<organism evidence="9 10">
    <name type="scientific">Saprolegnia diclina (strain VS20)</name>
    <dbReference type="NCBI Taxonomy" id="1156394"/>
    <lineage>
        <taxon>Eukaryota</taxon>
        <taxon>Sar</taxon>
        <taxon>Stramenopiles</taxon>
        <taxon>Oomycota</taxon>
        <taxon>Saprolegniomycetes</taxon>
        <taxon>Saprolegniales</taxon>
        <taxon>Saprolegniaceae</taxon>
        <taxon>Saprolegnia</taxon>
    </lineage>
</organism>
<feature type="repeat" description="ANK" evidence="6">
    <location>
        <begin position="758"/>
        <end position="790"/>
    </location>
</feature>
<name>T0RHX0_SAPDV</name>
<keyword evidence="4 7" id="KW-0067">ATP-binding</keyword>
<dbReference type="Pfam" id="PF12796">
    <property type="entry name" value="Ank_2"/>
    <property type="match status" value="5"/>
</dbReference>
<feature type="domain" description="Protein kinase" evidence="8">
    <location>
        <begin position="343"/>
        <end position="571"/>
    </location>
</feature>
<dbReference type="Proteomes" id="UP000030762">
    <property type="component" value="Unassembled WGS sequence"/>
</dbReference>
<dbReference type="Pfam" id="PF07714">
    <property type="entry name" value="PK_Tyr_Ser-Thr"/>
    <property type="match status" value="2"/>
</dbReference>
<feature type="domain" description="Protein kinase" evidence="8">
    <location>
        <begin position="1574"/>
        <end position="1833"/>
    </location>
</feature>
<feature type="repeat" description="ANK" evidence="6">
    <location>
        <begin position="61"/>
        <end position="93"/>
    </location>
</feature>
<dbReference type="PROSITE" id="PS50297">
    <property type="entry name" value="ANK_REP_REGION"/>
    <property type="match status" value="7"/>
</dbReference>
<keyword evidence="9" id="KW-0808">Transferase</keyword>
<sequence>MIAAGRGPIELVHLFLNRSANVNLHSETGTALGAAAHGGNEDIVRVLLDAKADVHRSDDLRKVSPLLTAADNGSVAVASELLARGANLSDVDKNGFGVVAYAAQKGHVAMIRFLVNEKGADPNATSFSGNSPLLVACFRGKIESVKALLETGAKVNDPAADPCLIAAAANNHLEIVAILLQYGMTALYAAVVHGHANMVRQLTYARAMLDKPANDGTTPLLAAQALGNADVLAVLQDVRAKKMVLLHAARQGNVDVVQALLSEGLSVNETDEHGNALVHLALLGSDARLLAELLKDSAVELSLVNAFGESPEAIAVKLGHPLLVRQLHVALAANIAQVSAVSTVHLRELGRGSYGIVFKGSLQGQDVAIKELWNPHVGAASLRAEMQILIDNPSPYLVRLVAPTAESDAPQLFFQYMDGGNLTSYLEKLAKDKECHVTYTPIEILWVVANALNDLHAKDVVHRDIKTDNILLSSKHYIKVGDVGIAKEVTAYMTTGAGTSKWRAPEVLTSGSSYGKPADIYSFGILLETLYPNPTDASTEWAQALAAECTDVDPTRRPKAAKLVDNLLPILKAHVNRFASMRAFEADRAAGHQAIETTPTPPRVPRAEQHLAPFVPRVGRIVAPFSREEAFQEAVRAGDDEAVVSFLKNGVHPDSAGETKETPLMQAVEHGHYKVVDRLLEFGADVNNATTVGLTVLHTAAHSSSAMLEKLLRVANVNVSPRDITQRTPLHVAISNGHTDNVDALIRAGADIEAANDGWNRPLHIAAYFGYDPIVQLLLRAHASTTARNQSGETVLYAAISHGHGVVANTLVHAGVDINAVSNGQSPLHCACRFGVADVIPSLLAKGADVNVKHNGVSPLYMSIIDGHWDVVTALVASPNIDLNERDENGCTILHIATTKGCLDVVRAMIQAGVDVDVQDDLMGLRAIDVAALHKNDAMVKLLLPAHYHKLNLLQAIRCRDVKALADLLRRPYSCNVYDEVGCSLVHLVVRARSEVMLDLLLTDPRIALETRNQVGKTPLAMAIECGCISMAKKLFDCVHRAAVEVTSAEYDVTSTELGHGSFGVVHLGSYLGEQVAVKTTRHLASFKAEARVFVACPSPFIVQLRAIADADSEAPALLLEYMNGGTLRNYLDKKALNERTPMNLSSLQVAWVVISALRDLHAKHLLHRDIKSQNVLLNTSGEIKLGDLGLARLEATDKTEAPGTRLWMAPEILQANGMVYSFPADIYAFGVLLTELDTCQLPYFDQDVQDPIAFVRGVINGSLRPTLTTKCEPWLRQLAEMCLDGNPEARPTADLIVEILSAEMAAVPPPDMSVAEMYLRAVAQDSVGTVAQLLTHGVPLDWTLPGGASLLLAATTARAIEAVTLLLERGAYVNDDSGGRTPLHEATENVDKPEIMCAECGNWHAVDAVCSCGHDASPTDRMVAVVRRLMRLHHRGYPVDWMRKCISTNCHQSPMTVVDTICPKCGTEARKSMTELKMLHIRLKMAMNPAVERSKSRRITRDEQAIPRSILRWLARFHAAEPDTSRPQPSPSVIDANQYSNEQGALVRDAVFLETLASRAASTRHRGSGMMPWASASAVGRGVVARILYARTSDPVLEMLVDNLPAIGVAAMHRGHNVVHRHVGNGDDLEAIAKCTSPFIVQLVATARPQSVLVQDSLSKSLRDVQAAPHARAKMQAAGFMQLQIIYVIANALADIHAHGLVHGHLSSHNVFFSPTMFFQVGVPGTSATDDALLAWTAPEVLAGDSPPSPASDVYAFGILMTELDTFQLPFADYDFDDEVALAVAVVDGGLRPTLRDDCDVWYRNLVGLCVDADPLNRPTAAYLVELLQELLDDTICTV</sequence>
<keyword evidence="10" id="KW-1185">Reference proteome</keyword>
<feature type="domain" description="Protein kinase" evidence="8">
    <location>
        <begin position="1052"/>
        <end position="1305"/>
    </location>
</feature>
<dbReference type="InterPro" id="IPR002110">
    <property type="entry name" value="Ankyrin_rpt"/>
</dbReference>
<dbReference type="GO" id="GO:0005524">
    <property type="term" value="F:ATP binding"/>
    <property type="evidence" value="ECO:0007669"/>
    <property type="project" value="UniProtKB-UniRule"/>
</dbReference>
<reference evidence="9 10" key="1">
    <citation type="submission" date="2012-04" db="EMBL/GenBank/DDBJ databases">
        <title>The Genome Sequence of Saprolegnia declina VS20.</title>
        <authorList>
            <consortium name="The Broad Institute Genome Sequencing Platform"/>
            <person name="Russ C."/>
            <person name="Nusbaum C."/>
            <person name="Tyler B."/>
            <person name="van West P."/>
            <person name="Dieguez-Uribeondo J."/>
            <person name="de Bruijn I."/>
            <person name="Tripathy S."/>
            <person name="Jiang R."/>
            <person name="Young S.K."/>
            <person name="Zeng Q."/>
            <person name="Gargeya S."/>
            <person name="Fitzgerald M."/>
            <person name="Haas B."/>
            <person name="Abouelleil A."/>
            <person name="Alvarado L."/>
            <person name="Arachchi H.M."/>
            <person name="Berlin A."/>
            <person name="Chapman S.B."/>
            <person name="Goldberg J."/>
            <person name="Griggs A."/>
            <person name="Gujja S."/>
            <person name="Hansen M."/>
            <person name="Howarth C."/>
            <person name="Imamovic A."/>
            <person name="Larimer J."/>
            <person name="McCowen C."/>
            <person name="Montmayeur A."/>
            <person name="Murphy C."/>
            <person name="Neiman D."/>
            <person name="Pearson M."/>
            <person name="Priest M."/>
            <person name="Roberts A."/>
            <person name="Saif S."/>
            <person name="Shea T."/>
            <person name="Sisk P."/>
            <person name="Sykes S."/>
            <person name="Wortman J."/>
            <person name="Nusbaum C."/>
            <person name="Birren B."/>
        </authorList>
    </citation>
    <scope>NUCLEOTIDE SEQUENCE [LARGE SCALE GENOMIC DNA]</scope>
    <source>
        <strain evidence="9 10">VS20</strain>
    </source>
</reference>
<keyword evidence="5 6" id="KW-0040">ANK repeat</keyword>
<dbReference type="Gene3D" id="1.10.510.10">
    <property type="entry name" value="Transferase(Phosphotransferase) domain 1"/>
    <property type="match status" value="3"/>
</dbReference>
<dbReference type="STRING" id="1156394.T0RHX0"/>
<dbReference type="InterPro" id="IPR051165">
    <property type="entry name" value="Multifunctional_ANK_Repeat"/>
</dbReference>
<gene>
    <name evidence="9" type="ORF">SDRG_10421</name>
</gene>
<evidence type="ECO:0000256" key="3">
    <source>
        <dbReference type="ARBA" id="ARBA00022741"/>
    </source>
</evidence>
<dbReference type="SMART" id="SM00220">
    <property type="entry name" value="S_TKc"/>
    <property type="match status" value="2"/>
</dbReference>
<evidence type="ECO:0000259" key="8">
    <source>
        <dbReference type="PROSITE" id="PS50011"/>
    </source>
</evidence>
<dbReference type="OrthoDB" id="65514at2759"/>
<dbReference type="VEuPathDB" id="FungiDB:SDRG_10421"/>
<dbReference type="SUPFAM" id="SSF48403">
    <property type="entry name" value="Ankyrin repeat"/>
    <property type="match status" value="3"/>
</dbReference>
<dbReference type="PANTHER" id="PTHR24123">
    <property type="entry name" value="ANKYRIN REPEAT-CONTAINING"/>
    <property type="match status" value="1"/>
</dbReference>
<evidence type="ECO:0000313" key="9">
    <source>
        <dbReference type="EMBL" id="EQC31903.1"/>
    </source>
</evidence>
<dbReference type="OMA" id="RITRDEQ"/>
<keyword evidence="2" id="KW-0677">Repeat</keyword>
<evidence type="ECO:0000256" key="5">
    <source>
        <dbReference type="ARBA" id="ARBA00023043"/>
    </source>
</evidence>
<evidence type="ECO:0000256" key="2">
    <source>
        <dbReference type="ARBA" id="ARBA00022737"/>
    </source>
</evidence>
<dbReference type="GeneID" id="19951148"/>
<dbReference type="Pfam" id="PF00023">
    <property type="entry name" value="Ank"/>
    <property type="match status" value="2"/>
</dbReference>
<dbReference type="EMBL" id="JH767166">
    <property type="protein sequence ID" value="EQC31903.1"/>
    <property type="molecule type" value="Genomic_DNA"/>
</dbReference>
<keyword evidence="9" id="KW-0418">Kinase</keyword>
<dbReference type="InterPro" id="IPR008271">
    <property type="entry name" value="Ser/Thr_kinase_AS"/>
</dbReference>
<dbReference type="eggNOG" id="KOG4177">
    <property type="taxonomic scope" value="Eukaryota"/>
</dbReference>
<feature type="repeat" description="ANK" evidence="6">
    <location>
        <begin position="128"/>
        <end position="160"/>
    </location>
</feature>
<feature type="repeat" description="ANK" evidence="6">
    <location>
        <begin position="240"/>
        <end position="272"/>
    </location>
</feature>
<feature type="repeat" description="ANK" evidence="6">
    <location>
        <begin position="889"/>
        <end position="921"/>
    </location>
</feature>
<dbReference type="PROSITE" id="PS50088">
    <property type="entry name" value="ANK_REPEAT"/>
    <property type="match status" value="10"/>
</dbReference>
<proteinExistence type="predicted"/>
<dbReference type="SMART" id="SM00248">
    <property type="entry name" value="ANK"/>
    <property type="match status" value="22"/>
</dbReference>
<accession>T0RHX0</accession>
<keyword evidence="3 7" id="KW-0547">Nucleotide-binding</keyword>
<dbReference type="PROSITE" id="PS50011">
    <property type="entry name" value="PROTEIN_KINASE_DOM"/>
    <property type="match status" value="3"/>
</dbReference>
<dbReference type="InterPro" id="IPR017441">
    <property type="entry name" value="Protein_kinase_ATP_BS"/>
</dbReference>
<dbReference type="PANTHER" id="PTHR24123:SF33">
    <property type="entry name" value="PROTEIN HOS4"/>
    <property type="match status" value="1"/>
</dbReference>
<evidence type="ECO:0000256" key="4">
    <source>
        <dbReference type="ARBA" id="ARBA00022840"/>
    </source>
</evidence>
<keyword evidence="1" id="KW-0723">Serine/threonine-protein kinase</keyword>
<dbReference type="eggNOG" id="KOG0589">
    <property type="taxonomic scope" value="Eukaryota"/>
</dbReference>
<dbReference type="InterPro" id="IPR011009">
    <property type="entry name" value="Kinase-like_dom_sf"/>
</dbReference>
<dbReference type="GO" id="GO:0004674">
    <property type="term" value="F:protein serine/threonine kinase activity"/>
    <property type="evidence" value="ECO:0007669"/>
    <property type="project" value="UniProtKB-KW"/>
</dbReference>
<dbReference type="PROSITE" id="PS00108">
    <property type="entry name" value="PROTEIN_KINASE_ST"/>
    <property type="match status" value="2"/>
</dbReference>
<dbReference type="Gene3D" id="1.25.40.20">
    <property type="entry name" value="Ankyrin repeat-containing domain"/>
    <property type="match status" value="8"/>
</dbReference>
<feature type="repeat" description="ANK" evidence="6">
    <location>
        <begin position="791"/>
        <end position="823"/>
    </location>
</feature>
<dbReference type="SUPFAM" id="SSF56112">
    <property type="entry name" value="Protein kinase-like (PK-like)"/>
    <property type="match status" value="3"/>
</dbReference>
<feature type="repeat" description="ANK" evidence="6">
    <location>
        <begin position="659"/>
        <end position="691"/>
    </location>
</feature>
<dbReference type="InParanoid" id="T0RHX0"/>
<dbReference type="eggNOG" id="KOG0192">
    <property type="taxonomic scope" value="Eukaryota"/>
</dbReference>
<evidence type="ECO:0000256" key="7">
    <source>
        <dbReference type="PROSITE-ProRule" id="PRU10141"/>
    </source>
</evidence>
<feature type="repeat" description="ANK" evidence="6">
    <location>
        <begin position="823"/>
        <end position="855"/>
    </location>
</feature>
<dbReference type="PROSITE" id="PS00107">
    <property type="entry name" value="PROTEIN_KINASE_ATP"/>
    <property type="match status" value="2"/>
</dbReference>
<feature type="repeat" description="ANK" evidence="6">
    <location>
        <begin position="725"/>
        <end position="757"/>
    </location>
</feature>
<dbReference type="RefSeq" id="XP_008614631.1">
    <property type="nucleotide sequence ID" value="XM_008616409.1"/>
</dbReference>
<dbReference type="InterPro" id="IPR036770">
    <property type="entry name" value="Ankyrin_rpt-contain_sf"/>
</dbReference>
<feature type="repeat" description="ANK" evidence="6">
    <location>
        <begin position="27"/>
        <end position="59"/>
    </location>
</feature>
<evidence type="ECO:0000313" key="10">
    <source>
        <dbReference type="Proteomes" id="UP000030762"/>
    </source>
</evidence>
<feature type="binding site" evidence="7">
    <location>
        <position position="370"/>
    </location>
    <ligand>
        <name>ATP</name>
        <dbReference type="ChEBI" id="CHEBI:30616"/>
    </ligand>
</feature>
<feature type="binding site" evidence="7">
    <location>
        <position position="1079"/>
    </location>
    <ligand>
        <name>ATP</name>
        <dbReference type="ChEBI" id="CHEBI:30616"/>
    </ligand>
</feature>
<dbReference type="Pfam" id="PF00069">
    <property type="entry name" value="Pkinase"/>
    <property type="match status" value="1"/>
</dbReference>
<dbReference type="InterPro" id="IPR000719">
    <property type="entry name" value="Prot_kinase_dom"/>
</dbReference>
<dbReference type="InterPro" id="IPR001245">
    <property type="entry name" value="Ser-Thr/Tyr_kinase_cat_dom"/>
</dbReference>
<evidence type="ECO:0000256" key="1">
    <source>
        <dbReference type="ARBA" id="ARBA00022527"/>
    </source>
</evidence>
<evidence type="ECO:0000256" key="6">
    <source>
        <dbReference type="PROSITE-ProRule" id="PRU00023"/>
    </source>
</evidence>